<accession>A0A5R9BLK3</accession>
<dbReference type="CDD" id="cd05830">
    <property type="entry name" value="Sortase_E"/>
    <property type="match status" value="1"/>
</dbReference>
<feature type="transmembrane region" description="Helical" evidence="4">
    <location>
        <begin position="51"/>
        <end position="76"/>
    </location>
</feature>
<dbReference type="Proteomes" id="UP000310458">
    <property type="component" value="Unassembled WGS sequence"/>
</dbReference>
<feature type="active site" description="Proton donor/acceptor" evidence="2">
    <location>
        <position position="194"/>
    </location>
</feature>
<dbReference type="Gene3D" id="2.40.260.10">
    <property type="entry name" value="Sortase"/>
    <property type="match status" value="1"/>
</dbReference>
<evidence type="ECO:0000313" key="5">
    <source>
        <dbReference type="EMBL" id="TLQ01030.1"/>
    </source>
</evidence>
<dbReference type="NCBIfam" id="TIGR01076">
    <property type="entry name" value="sortase_fam"/>
    <property type="match status" value="1"/>
</dbReference>
<evidence type="ECO:0000313" key="6">
    <source>
        <dbReference type="Proteomes" id="UP000310458"/>
    </source>
</evidence>
<dbReference type="InterPro" id="IPR042003">
    <property type="entry name" value="Sortase_E"/>
</dbReference>
<dbReference type="InterPro" id="IPR023365">
    <property type="entry name" value="Sortase_dom-sf"/>
</dbReference>
<dbReference type="NCBIfam" id="NF033747">
    <property type="entry name" value="class_E_sortase"/>
    <property type="match status" value="1"/>
</dbReference>
<keyword evidence="1" id="KW-0378">Hydrolase</keyword>
<keyword evidence="6" id="KW-1185">Reference proteome</keyword>
<organism evidence="5 6">
    <name type="scientific">Nesterenkonia salmonea</name>
    <dbReference type="NCBI Taxonomy" id="1804987"/>
    <lineage>
        <taxon>Bacteria</taxon>
        <taxon>Bacillati</taxon>
        <taxon>Actinomycetota</taxon>
        <taxon>Actinomycetes</taxon>
        <taxon>Micrococcales</taxon>
        <taxon>Micrococcaceae</taxon>
        <taxon>Nesterenkonia</taxon>
    </lineage>
</organism>
<name>A0A5R9BLK3_9MICC</name>
<reference evidence="5 6" key="1">
    <citation type="submission" date="2019-05" db="EMBL/GenBank/DDBJ databases">
        <title>Nesterenkonia sp. GY074 isolated from the Southern Atlantic Ocean.</title>
        <authorList>
            <person name="Zhang G."/>
        </authorList>
    </citation>
    <scope>NUCLEOTIDE SEQUENCE [LARGE SCALE GENOMIC DNA]</scope>
    <source>
        <strain evidence="5 6">GY074</strain>
    </source>
</reference>
<keyword evidence="4" id="KW-0812">Transmembrane</keyword>
<dbReference type="InterPro" id="IPR053465">
    <property type="entry name" value="Sortase_Class_E"/>
</dbReference>
<evidence type="ECO:0000256" key="4">
    <source>
        <dbReference type="SAM" id="Phobius"/>
    </source>
</evidence>
<sequence>MVVGLLPRHSTQSEPLTTMTLAPPRHADPAQRAARVTSPPRRRRRSFGSRMVGWFGEILITLGVLGLLFVVWELWWTGIEAESDRQDSLNEFYAGMPDRAEPAGDGDDGGPSPVDFDVCYTLEDGTEIGCADHMRSQTGSEDIMGTVYAPRLGDQWAAPIRHGTSAAQIDRGGVGHYTETQWPDEPGNFALAGHRNTNASMLGNQDNLQIGDPIYVVSYDGIYIYEVQERQVVLPSQAEVLSAVPSDPEAEAEFGVLTFTTCHPLYSNRERLIHHAEIVDFVPLGGEAPEELVHHEPISEMFYARGAD</sequence>
<feature type="compositionally biased region" description="Polar residues" evidence="3">
    <location>
        <begin position="9"/>
        <end position="20"/>
    </location>
</feature>
<dbReference type="SUPFAM" id="SSF63817">
    <property type="entry name" value="Sortase"/>
    <property type="match status" value="1"/>
</dbReference>
<dbReference type="InterPro" id="IPR005754">
    <property type="entry name" value="Sortase"/>
</dbReference>
<dbReference type="AlphaFoldDB" id="A0A5R9BLK3"/>
<keyword evidence="4" id="KW-1133">Transmembrane helix</keyword>
<gene>
    <name evidence="5" type="ORF">FEF26_00895</name>
</gene>
<feature type="active site" description="Acyl-thioester intermediate" evidence="2">
    <location>
        <position position="262"/>
    </location>
</feature>
<dbReference type="Pfam" id="PF04203">
    <property type="entry name" value="Sortase"/>
    <property type="match status" value="1"/>
</dbReference>
<dbReference type="EMBL" id="VAVZ01000002">
    <property type="protein sequence ID" value="TLQ01030.1"/>
    <property type="molecule type" value="Genomic_DNA"/>
</dbReference>
<dbReference type="OrthoDB" id="5242879at2"/>
<evidence type="ECO:0000256" key="2">
    <source>
        <dbReference type="PIRSR" id="PIRSR605754-1"/>
    </source>
</evidence>
<keyword evidence="4" id="KW-0472">Membrane</keyword>
<evidence type="ECO:0000256" key="1">
    <source>
        <dbReference type="ARBA" id="ARBA00022801"/>
    </source>
</evidence>
<proteinExistence type="predicted"/>
<dbReference type="GO" id="GO:0016787">
    <property type="term" value="F:hydrolase activity"/>
    <property type="evidence" value="ECO:0007669"/>
    <property type="project" value="UniProtKB-KW"/>
</dbReference>
<feature type="region of interest" description="Disordered" evidence="3">
    <location>
        <begin position="1"/>
        <end position="44"/>
    </location>
</feature>
<comment type="caution">
    <text evidence="5">The sequence shown here is derived from an EMBL/GenBank/DDBJ whole genome shotgun (WGS) entry which is preliminary data.</text>
</comment>
<evidence type="ECO:0000256" key="3">
    <source>
        <dbReference type="SAM" id="MobiDB-lite"/>
    </source>
</evidence>
<protein>
    <submittedName>
        <fullName evidence="5">Class E sortase</fullName>
    </submittedName>
</protein>